<evidence type="ECO:0000313" key="4">
    <source>
        <dbReference type="Proteomes" id="UP000256253"/>
    </source>
</evidence>
<feature type="domain" description="Ferritin-like" evidence="2">
    <location>
        <begin position="60"/>
        <end position="241"/>
    </location>
</feature>
<dbReference type="Pfam" id="PF13794">
    <property type="entry name" value="MiaE_2"/>
    <property type="match status" value="1"/>
</dbReference>
<feature type="region of interest" description="Disordered" evidence="1">
    <location>
        <begin position="1"/>
        <end position="57"/>
    </location>
</feature>
<dbReference type="InterPro" id="IPR059125">
    <property type="entry name" value="Ferritin_actino"/>
</dbReference>
<dbReference type="InterPro" id="IPR012347">
    <property type="entry name" value="Ferritin-like"/>
</dbReference>
<feature type="compositionally biased region" description="Low complexity" evidence="1">
    <location>
        <begin position="18"/>
        <end position="47"/>
    </location>
</feature>
<proteinExistence type="predicted"/>
<evidence type="ECO:0000256" key="1">
    <source>
        <dbReference type="SAM" id="MobiDB-lite"/>
    </source>
</evidence>
<dbReference type="Proteomes" id="UP000256253">
    <property type="component" value="Unassembled WGS sequence"/>
</dbReference>
<accession>A0A3D9UR72</accession>
<protein>
    <submittedName>
        <fullName evidence="3">tRNA-(MS[2]IO[6]A)-hydroxylase MiaE-like protein</fullName>
    </submittedName>
</protein>
<gene>
    <name evidence="3" type="ORF">DFJ65_3039</name>
</gene>
<keyword evidence="4" id="KW-1185">Reference proteome</keyword>
<organism evidence="3 4">
    <name type="scientific">Calidifontibacter indicus</name>
    <dbReference type="NCBI Taxonomy" id="419650"/>
    <lineage>
        <taxon>Bacteria</taxon>
        <taxon>Bacillati</taxon>
        <taxon>Actinomycetota</taxon>
        <taxon>Actinomycetes</taxon>
        <taxon>Micrococcales</taxon>
        <taxon>Dermacoccaceae</taxon>
        <taxon>Calidifontibacter</taxon>
    </lineage>
</organism>
<comment type="caution">
    <text evidence="3">The sequence shown here is derived from an EMBL/GenBank/DDBJ whole genome shotgun (WGS) entry which is preliminary data.</text>
</comment>
<evidence type="ECO:0000259" key="2">
    <source>
        <dbReference type="Pfam" id="PF13794"/>
    </source>
</evidence>
<dbReference type="CDD" id="cd00657">
    <property type="entry name" value="Ferritin_like"/>
    <property type="match status" value="1"/>
</dbReference>
<dbReference type="Gene3D" id="1.20.1260.10">
    <property type="match status" value="1"/>
</dbReference>
<name>A0A3D9UR72_9MICO</name>
<reference evidence="3 4" key="1">
    <citation type="submission" date="2018-08" db="EMBL/GenBank/DDBJ databases">
        <title>Sequencing the genomes of 1000 actinobacteria strains.</title>
        <authorList>
            <person name="Klenk H.-P."/>
        </authorList>
    </citation>
    <scope>NUCLEOTIDE SEQUENCE [LARGE SCALE GENOMIC DNA]</scope>
    <source>
        <strain evidence="3 4">DSM 22967</strain>
    </source>
</reference>
<dbReference type="AlphaFoldDB" id="A0A3D9UR72"/>
<dbReference type="EMBL" id="QTUA01000001">
    <property type="protein sequence ID" value="REF31948.1"/>
    <property type="molecule type" value="Genomic_DNA"/>
</dbReference>
<sequence length="275" mass="29807">MADDQTAAEPTDVEPDATPDAAPGGSTAGATDAPADAPADASSPGAPVQRTEQDLQDPTFRSGVVSLLGMLAYGELVSFFTVVSDADRSPSTVKKVSLTEVAIREFEHYQLLAARLEELGASPHQAMAKFRPALDEWHRRCQPTDWYEGLMKVYAGSSIATDFYAECGRFVDPRTRELVEHVLANSTHYDYAKQELEAAIERDPKLAARMGLWGRRIVGESLSQAQRAAADNDELTALIVDDGSGNGLDLAELMHLFTRITEAHTRRMADLGLSA</sequence>
<dbReference type="OrthoDB" id="3728083at2"/>
<evidence type="ECO:0000313" key="3">
    <source>
        <dbReference type="EMBL" id="REF31948.1"/>
    </source>
</evidence>
<dbReference type="RefSeq" id="WP_115923716.1">
    <property type="nucleotide sequence ID" value="NZ_QTUA01000001.1"/>
</dbReference>